<evidence type="ECO:0000256" key="1">
    <source>
        <dbReference type="SAM" id="MobiDB-lite"/>
    </source>
</evidence>
<proteinExistence type="predicted"/>
<protein>
    <submittedName>
        <fullName evidence="2">Uncharacterized protein</fullName>
    </submittedName>
</protein>
<evidence type="ECO:0000313" key="3">
    <source>
        <dbReference type="Proteomes" id="UP000076825"/>
    </source>
</evidence>
<dbReference type="OrthoDB" id="9938261at2"/>
<dbReference type="RefSeq" id="WP_063491943.1">
    <property type="nucleotide sequence ID" value="NZ_CP016340.1"/>
</dbReference>
<name>A0A157SJW0_9BORD</name>
<evidence type="ECO:0000313" key="2">
    <source>
        <dbReference type="EMBL" id="SAI70584.1"/>
    </source>
</evidence>
<feature type="compositionally biased region" description="Basic and acidic residues" evidence="1">
    <location>
        <begin position="73"/>
        <end position="87"/>
    </location>
</feature>
<dbReference type="Proteomes" id="UP000076825">
    <property type="component" value="Chromosome 1"/>
</dbReference>
<dbReference type="STRING" id="123899.SAMEA3906487_02275"/>
<accession>A0A157SJW0</accession>
<sequence length="87" mass="9211">MLKPTMSQLAHAHGTARLRGTLADAMQSPTLARCLEITALALAQPRSGHYRPPPAAPPAPARSAAHPDQLKPPSRDIKRASAGDEDE</sequence>
<dbReference type="EMBL" id="LT546645">
    <property type="protein sequence ID" value="SAI70584.1"/>
    <property type="molecule type" value="Genomic_DNA"/>
</dbReference>
<gene>
    <name evidence="2" type="ORF">SAMEA3906487_02275</name>
</gene>
<keyword evidence="3" id="KW-1185">Reference proteome</keyword>
<dbReference type="GeneID" id="56590453"/>
<feature type="region of interest" description="Disordered" evidence="1">
    <location>
        <begin position="45"/>
        <end position="87"/>
    </location>
</feature>
<reference evidence="2 3" key="1">
    <citation type="submission" date="2016-04" db="EMBL/GenBank/DDBJ databases">
        <authorList>
            <consortium name="Pathogen Informatics"/>
        </authorList>
    </citation>
    <scope>NUCLEOTIDE SEQUENCE [LARGE SCALE GENOMIC DNA]</scope>
    <source>
        <strain evidence="2 3">H044680328</strain>
    </source>
</reference>
<dbReference type="PATRIC" id="fig|123899.6.peg.2263"/>
<dbReference type="KEGG" id="btrm:SAMEA390648702275"/>
<organism evidence="2 3">
    <name type="scientific">Bordetella trematum</name>
    <dbReference type="NCBI Taxonomy" id="123899"/>
    <lineage>
        <taxon>Bacteria</taxon>
        <taxon>Pseudomonadati</taxon>
        <taxon>Pseudomonadota</taxon>
        <taxon>Betaproteobacteria</taxon>
        <taxon>Burkholderiales</taxon>
        <taxon>Alcaligenaceae</taxon>
        <taxon>Bordetella</taxon>
    </lineage>
</organism>
<dbReference type="AlphaFoldDB" id="A0A157SJW0"/>
<feature type="compositionally biased region" description="Pro residues" evidence="1">
    <location>
        <begin position="51"/>
        <end position="60"/>
    </location>
</feature>